<sequence>MSRQRQQCQYEGSEVKSPFEPPLRYAPCISLRKSSLTPPAPIRPTPIRSFVVKELPGQGNYLGNIVK</sequence>
<keyword evidence="2" id="KW-1185">Reference proteome</keyword>
<name>A0A7J6VJ41_THATH</name>
<organism evidence="1 2">
    <name type="scientific">Thalictrum thalictroides</name>
    <name type="common">Rue-anemone</name>
    <name type="synonym">Anemone thalictroides</name>
    <dbReference type="NCBI Taxonomy" id="46969"/>
    <lineage>
        <taxon>Eukaryota</taxon>
        <taxon>Viridiplantae</taxon>
        <taxon>Streptophyta</taxon>
        <taxon>Embryophyta</taxon>
        <taxon>Tracheophyta</taxon>
        <taxon>Spermatophyta</taxon>
        <taxon>Magnoliopsida</taxon>
        <taxon>Ranunculales</taxon>
        <taxon>Ranunculaceae</taxon>
        <taxon>Thalictroideae</taxon>
        <taxon>Thalictrum</taxon>
    </lineage>
</organism>
<reference evidence="1 2" key="1">
    <citation type="submission" date="2020-06" db="EMBL/GenBank/DDBJ databases">
        <title>Transcriptomic and genomic resources for Thalictrum thalictroides and T. hernandezii: Facilitating candidate gene discovery in an emerging model plant lineage.</title>
        <authorList>
            <person name="Arias T."/>
            <person name="Riano-Pachon D.M."/>
            <person name="Di Stilio V.S."/>
        </authorList>
    </citation>
    <scope>NUCLEOTIDE SEQUENCE [LARGE SCALE GENOMIC DNA]</scope>
    <source>
        <strain evidence="2">cv. WT478/WT964</strain>
        <tissue evidence="1">Leaves</tissue>
    </source>
</reference>
<dbReference type="AlphaFoldDB" id="A0A7J6VJ41"/>
<evidence type="ECO:0000313" key="1">
    <source>
        <dbReference type="EMBL" id="KAF5184225.1"/>
    </source>
</evidence>
<dbReference type="Proteomes" id="UP000554482">
    <property type="component" value="Unassembled WGS sequence"/>
</dbReference>
<evidence type="ECO:0000313" key="2">
    <source>
        <dbReference type="Proteomes" id="UP000554482"/>
    </source>
</evidence>
<protein>
    <submittedName>
        <fullName evidence="1">Uncharacterized protein</fullName>
    </submittedName>
</protein>
<comment type="caution">
    <text evidence="1">The sequence shown here is derived from an EMBL/GenBank/DDBJ whole genome shotgun (WGS) entry which is preliminary data.</text>
</comment>
<dbReference type="EMBL" id="JABWDY010032387">
    <property type="protein sequence ID" value="KAF5184225.1"/>
    <property type="molecule type" value="Genomic_DNA"/>
</dbReference>
<accession>A0A7J6VJ41</accession>
<proteinExistence type="predicted"/>
<gene>
    <name evidence="1" type="ORF">FRX31_026188</name>
</gene>